<gene>
    <name evidence="1" type="ORF">PISMIDRAFT_681526</name>
</gene>
<dbReference type="AlphaFoldDB" id="A0A0C9YWW6"/>
<reference evidence="1 2" key="1">
    <citation type="submission" date="2014-04" db="EMBL/GenBank/DDBJ databases">
        <authorList>
            <consortium name="DOE Joint Genome Institute"/>
            <person name="Kuo A."/>
            <person name="Kohler A."/>
            <person name="Costa M.D."/>
            <person name="Nagy L.G."/>
            <person name="Floudas D."/>
            <person name="Copeland A."/>
            <person name="Barry K.W."/>
            <person name="Cichocki N."/>
            <person name="Veneault-Fourrey C."/>
            <person name="LaButti K."/>
            <person name="Lindquist E.A."/>
            <person name="Lipzen A."/>
            <person name="Lundell T."/>
            <person name="Morin E."/>
            <person name="Murat C."/>
            <person name="Sun H."/>
            <person name="Tunlid A."/>
            <person name="Henrissat B."/>
            <person name="Grigoriev I.V."/>
            <person name="Hibbett D.S."/>
            <person name="Martin F."/>
            <person name="Nordberg H.P."/>
            <person name="Cantor M.N."/>
            <person name="Hua S.X."/>
        </authorList>
    </citation>
    <scope>NUCLEOTIDE SEQUENCE [LARGE SCALE GENOMIC DNA]</scope>
    <source>
        <strain evidence="1 2">441</strain>
    </source>
</reference>
<evidence type="ECO:0000313" key="1">
    <source>
        <dbReference type="EMBL" id="KIK21291.1"/>
    </source>
</evidence>
<name>A0A0C9YWW6_9AGAM</name>
<evidence type="ECO:0000313" key="2">
    <source>
        <dbReference type="Proteomes" id="UP000054018"/>
    </source>
</evidence>
<dbReference type="Proteomes" id="UP000054018">
    <property type="component" value="Unassembled WGS sequence"/>
</dbReference>
<dbReference type="EMBL" id="KN833753">
    <property type="protein sequence ID" value="KIK21291.1"/>
    <property type="molecule type" value="Genomic_DNA"/>
</dbReference>
<organism evidence="1 2">
    <name type="scientific">Pisolithus microcarpus 441</name>
    <dbReference type="NCBI Taxonomy" id="765257"/>
    <lineage>
        <taxon>Eukaryota</taxon>
        <taxon>Fungi</taxon>
        <taxon>Dikarya</taxon>
        <taxon>Basidiomycota</taxon>
        <taxon>Agaricomycotina</taxon>
        <taxon>Agaricomycetes</taxon>
        <taxon>Agaricomycetidae</taxon>
        <taxon>Boletales</taxon>
        <taxon>Sclerodermatineae</taxon>
        <taxon>Pisolithaceae</taxon>
        <taxon>Pisolithus</taxon>
    </lineage>
</organism>
<keyword evidence="2" id="KW-1185">Reference proteome</keyword>
<accession>A0A0C9YWW6</accession>
<dbReference type="HOGENOM" id="CLU_1971401_0_0_1"/>
<sequence>MTIPFAHVRIASSAIPSPSSKSMPPFVPGPGNSDLRHRFVPELSTVRPDSRLVTFCNTSMMTPFVRIRTTRSKPCTRHGTVPVMADPRVSESSLRLTLVKANYVFLSTMFSWKDKCQFCRFVGTESG</sequence>
<reference evidence="2" key="2">
    <citation type="submission" date="2015-01" db="EMBL/GenBank/DDBJ databases">
        <title>Evolutionary Origins and Diversification of the Mycorrhizal Mutualists.</title>
        <authorList>
            <consortium name="DOE Joint Genome Institute"/>
            <consortium name="Mycorrhizal Genomics Consortium"/>
            <person name="Kohler A."/>
            <person name="Kuo A."/>
            <person name="Nagy L.G."/>
            <person name="Floudas D."/>
            <person name="Copeland A."/>
            <person name="Barry K.W."/>
            <person name="Cichocki N."/>
            <person name="Veneault-Fourrey C."/>
            <person name="LaButti K."/>
            <person name="Lindquist E.A."/>
            <person name="Lipzen A."/>
            <person name="Lundell T."/>
            <person name="Morin E."/>
            <person name="Murat C."/>
            <person name="Riley R."/>
            <person name="Ohm R."/>
            <person name="Sun H."/>
            <person name="Tunlid A."/>
            <person name="Henrissat B."/>
            <person name="Grigoriev I.V."/>
            <person name="Hibbett D.S."/>
            <person name="Martin F."/>
        </authorList>
    </citation>
    <scope>NUCLEOTIDE SEQUENCE [LARGE SCALE GENOMIC DNA]</scope>
    <source>
        <strain evidence="2">441</strain>
    </source>
</reference>
<proteinExistence type="predicted"/>
<protein>
    <submittedName>
        <fullName evidence="1">Uncharacterized protein</fullName>
    </submittedName>
</protein>